<evidence type="ECO:0000313" key="2">
    <source>
        <dbReference type="Proteomes" id="UP000558475"/>
    </source>
</evidence>
<evidence type="ECO:0000313" key="1">
    <source>
        <dbReference type="EMBL" id="NKW11047.1"/>
    </source>
</evidence>
<protein>
    <submittedName>
        <fullName evidence="1">Uncharacterized protein</fullName>
    </submittedName>
</protein>
<comment type="caution">
    <text evidence="1">The sequence shown here is derived from an EMBL/GenBank/DDBJ whole genome shotgun (WGS) entry which is preliminary data.</text>
</comment>
<gene>
    <name evidence="1" type="ORF">HGG76_24910</name>
</gene>
<dbReference type="Proteomes" id="UP000558475">
    <property type="component" value="Unassembled WGS sequence"/>
</dbReference>
<proteinExistence type="predicted"/>
<accession>A0A7X6FS87</accession>
<name>A0A7X6FS87_9HYPH</name>
<organism evidence="1 2">
    <name type="scientific">Brucella tritici</name>
    <dbReference type="NCBI Taxonomy" id="94626"/>
    <lineage>
        <taxon>Bacteria</taxon>
        <taxon>Pseudomonadati</taxon>
        <taxon>Pseudomonadota</taxon>
        <taxon>Alphaproteobacteria</taxon>
        <taxon>Hyphomicrobiales</taxon>
        <taxon>Brucellaceae</taxon>
        <taxon>Brucella/Ochrobactrum group</taxon>
        <taxon>Brucella</taxon>
    </lineage>
</organism>
<sequence>MSGDDGPVHCSAAIGDGGASVGKAANEGIHVLLEDIVAAPDRQFCARLAGELAAVAIIGPG</sequence>
<dbReference type="AlphaFoldDB" id="A0A7X6FS87"/>
<dbReference type="EMBL" id="JAAXZB010000003">
    <property type="protein sequence ID" value="NKW11047.1"/>
    <property type="molecule type" value="Genomic_DNA"/>
</dbReference>
<reference evidence="1 2" key="1">
    <citation type="submission" date="2020-04" db="EMBL/GenBank/DDBJ databases">
        <title>Whole genome sequencing of clinical and environmental type strains of Ochrobactrum.</title>
        <authorList>
            <person name="Dharne M."/>
        </authorList>
    </citation>
    <scope>NUCLEOTIDE SEQUENCE [LARGE SCALE GENOMIC DNA]</scope>
    <source>
        <strain evidence="1 2">DSM 13340</strain>
    </source>
</reference>